<dbReference type="Proteomes" id="UP000886520">
    <property type="component" value="Chromosome 6"/>
</dbReference>
<evidence type="ECO:0000256" key="1">
    <source>
        <dbReference type="ARBA" id="ARBA00008668"/>
    </source>
</evidence>
<proteinExistence type="inferred from homology"/>
<dbReference type="Gene3D" id="3.40.50.1110">
    <property type="entry name" value="SGNH hydrolase"/>
    <property type="match status" value="1"/>
</dbReference>
<sequence>MAATSRFMVLVCVLQIWMSILPTPVHAAGRGLRSTSSTSCPTSFSPVFAFGDSTTDTGNAIVSTTASVYTEATKLPYGSTFFNKPTGRFSDGRLMVDDLMLALKLPLLPPHLANQQSSSHSENYAVAGATALDVATLQHLAGVSSTTPDSLGVQLGWFKSDTAHVDLSNALVYVGEIGGNDYNYALAATHSPSQAASLVSPVIAEISSFLDDLLTNTKVKKVVVQGQFPMGCLPIYLTTLGSTPKDSHGCVAAVSVLSDQHNQLLKQAISTLSKKHPEAQIVFFDTTAAYLHILDNAAAYHFTNVKDACFPGGLGLIQGSSTNGPCSNPQNYISWDGIHMTDAMYAAMMNLFLSGKDFSSSSPNFITSTTSCS</sequence>
<reference evidence="3" key="1">
    <citation type="submission" date="2021-01" db="EMBL/GenBank/DDBJ databases">
        <title>Adiantum capillus-veneris genome.</title>
        <authorList>
            <person name="Fang Y."/>
            <person name="Liao Q."/>
        </authorList>
    </citation>
    <scope>NUCLEOTIDE SEQUENCE</scope>
    <source>
        <strain evidence="3">H3</strain>
        <tissue evidence="3">Leaf</tissue>
    </source>
</reference>
<comment type="similarity">
    <text evidence="1">Belongs to the 'GDSL' lipolytic enzyme family.</text>
</comment>
<dbReference type="InterPro" id="IPR001087">
    <property type="entry name" value="GDSL"/>
</dbReference>
<evidence type="ECO:0000313" key="4">
    <source>
        <dbReference type="Proteomes" id="UP000886520"/>
    </source>
</evidence>
<feature type="signal peptide" evidence="2">
    <location>
        <begin position="1"/>
        <end position="27"/>
    </location>
</feature>
<dbReference type="OrthoDB" id="1600564at2759"/>
<dbReference type="Pfam" id="PF00657">
    <property type="entry name" value="Lipase_GDSL"/>
    <property type="match status" value="1"/>
</dbReference>
<accession>A0A9D4V462</accession>
<keyword evidence="2" id="KW-0732">Signal</keyword>
<evidence type="ECO:0008006" key="5">
    <source>
        <dbReference type="Google" id="ProtNLM"/>
    </source>
</evidence>
<protein>
    <recommendedName>
        <fullName evidence="5">GDSL esterase/lipase</fullName>
    </recommendedName>
</protein>
<dbReference type="SUPFAM" id="SSF52266">
    <property type="entry name" value="SGNH hydrolase"/>
    <property type="match status" value="1"/>
</dbReference>
<dbReference type="EMBL" id="JABFUD020000006">
    <property type="protein sequence ID" value="KAI5079056.1"/>
    <property type="molecule type" value="Genomic_DNA"/>
</dbReference>
<gene>
    <name evidence="3" type="ORF">GOP47_0006727</name>
</gene>
<keyword evidence="4" id="KW-1185">Reference proteome</keyword>
<dbReference type="PANTHER" id="PTHR22835">
    <property type="entry name" value="ZINC FINGER FYVE DOMAIN CONTAINING PROTEIN"/>
    <property type="match status" value="1"/>
</dbReference>
<evidence type="ECO:0000313" key="3">
    <source>
        <dbReference type="EMBL" id="KAI5079056.1"/>
    </source>
</evidence>
<name>A0A9D4V462_ADICA</name>
<dbReference type="AlphaFoldDB" id="A0A9D4V462"/>
<dbReference type="GO" id="GO:0016788">
    <property type="term" value="F:hydrolase activity, acting on ester bonds"/>
    <property type="evidence" value="ECO:0007669"/>
    <property type="project" value="InterPro"/>
</dbReference>
<organism evidence="3 4">
    <name type="scientific">Adiantum capillus-veneris</name>
    <name type="common">Maidenhair fern</name>
    <dbReference type="NCBI Taxonomy" id="13818"/>
    <lineage>
        <taxon>Eukaryota</taxon>
        <taxon>Viridiplantae</taxon>
        <taxon>Streptophyta</taxon>
        <taxon>Embryophyta</taxon>
        <taxon>Tracheophyta</taxon>
        <taxon>Polypodiopsida</taxon>
        <taxon>Polypodiidae</taxon>
        <taxon>Polypodiales</taxon>
        <taxon>Pteridineae</taxon>
        <taxon>Pteridaceae</taxon>
        <taxon>Vittarioideae</taxon>
        <taxon>Adiantum</taxon>
    </lineage>
</organism>
<comment type="caution">
    <text evidence="3">The sequence shown here is derived from an EMBL/GenBank/DDBJ whole genome shotgun (WGS) entry which is preliminary data.</text>
</comment>
<evidence type="ECO:0000256" key="2">
    <source>
        <dbReference type="SAM" id="SignalP"/>
    </source>
</evidence>
<dbReference type="PANTHER" id="PTHR22835:SF557">
    <property type="entry name" value="LIPASE_HYDROLASE FAMILY PROTEIN, PUTATIVE, EXPRESSED-RELATED"/>
    <property type="match status" value="1"/>
</dbReference>
<dbReference type="InterPro" id="IPR036514">
    <property type="entry name" value="SGNH_hydro_sf"/>
</dbReference>
<feature type="chain" id="PRO_5039083698" description="GDSL esterase/lipase" evidence="2">
    <location>
        <begin position="28"/>
        <end position="373"/>
    </location>
</feature>